<dbReference type="GO" id="GO:0006366">
    <property type="term" value="P:transcription by RNA polymerase II"/>
    <property type="evidence" value="ECO:0007669"/>
    <property type="project" value="InterPro"/>
</dbReference>
<dbReference type="CDD" id="cd06926">
    <property type="entry name" value="RNAP_II_RPB11"/>
    <property type="match status" value="1"/>
</dbReference>
<gene>
    <name evidence="7" type="ORF">AMS68_006810</name>
</gene>
<comment type="similarity">
    <text evidence="5">Belongs to the archaeal Rpo11/eukaryotic RPB11/RPC19 RNA polymerase subunit family.</text>
</comment>
<dbReference type="EMBL" id="CP051142">
    <property type="protein sequence ID" value="QIX01293.1"/>
    <property type="molecule type" value="Genomic_DNA"/>
</dbReference>
<dbReference type="InterPro" id="IPR009025">
    <property type="entry name" value="RBP11-like_dimer"/>
</dbReference>
<evidence type="ECO:0000256" key="5">
    <source>
        <dbReference type="ARBA" id="ARBA00025751"/>
    </source>
</evidence>
<dbReference type="HAMAP" id="MF_00261">
    <property type="entry name" value="RNApol_arch_Rpo11"/>
    <property type="match status" value="1"/>
</dbReference>
<dbReference type="GO" id="GO:0003899">
    <property type="term" value="F:DNA-directed RNA polymerase activity"/>
    <property type="evidence" value="ECO:0007669"/>
    <property type="project" value="InterPro"/>
</dbReference>
<dbReference type="GO" id="GO:0005665">
    <property type="term" value="C:RNA polymerase II, core complex"/>
    <property type="evidence" value="ECO:0007669"/>
    <property type="project" value="InterPro"/>
</dbReference>
<evidence type="ECO:0000313" key="7">
    <source>
        <dbReference type="EMBL" id="QIX01293.1"/>
    </source>
</evidence>
<organism evidence="7 8">
    <name type="scientific">Peltaster fructicola</name>
    <dbReference type="NCBI Taxonomy" id="286661"/>
    <lineage>
        <taxon>Eukaryota</taxon>
        <taxon>Fungi</taxon>
        <taxon>Dikarya</taxon>
        <taxon>Ascomycota</taxon>
        <taxon>Pezizomycotina</taxon>
        <taxon>Dothideomycetes</taxon>
        <taxon>Dothideomycetes incertae sedis</taxon>
        <taxon>Peltaster</taxon>
    </lineage>
</organism>
<feature type="domain" description="DNA-directed RNA polymerase RBP11-like dimerisation" evidence="6">
    <location>
        <begin position="31"/>
        <end position="103"/>
    </location>
</feature>
<name>A0A6H0Y2Q0_9PEZI</name>
<keyword evidence="2" id="KW-0240">DNA-directed RNA polymerase</keyword>
<evidence type="ECO:0000256" key="3">
    <source>
        <dbReference type="ARBA" id="ARBA00023163"/>
    </source>
</evidence>
<dbReference type="PROSITE" id="PS01154">
    <property type="entry name" value="RNA_POL_L_13KD"/>
    <property type="match status" value="1"/>
</dbReference>
<comment type="subcellular location">
    <subcellularLocation>
        <location evidence="1">Nucleus</location>
    </subcellularLocation>
</comment>
<dbReference type="InterPro" id="IPR037685">
    <property type="entry name" value="RBP11"/>
</dbReference>
<keyword evidence="8" id="KW-1185">Reference proteome</keyword>
<dbReference type="SUPFAM" id="SSF55257">
    <property type="entry name" value="RBP11-like subunits of RNA polymerase"/>
    <property type="match status" value="1"/>
</dbReference>
<proteinExistence type="inferred from homology"/>
<evidence type="ECO:0000256" key="1">
    <source>
        <dbReference type="ARBA" id="ARBA00004123"/>
    </source>
</evidence>
<dbReference type="Proteomes" id="UP000503462">
    <property type="component" value="Chromosome 4"/>
</dbReference>
<protein>
    <recommendedName>
        <fullName evidence="6">DNA-directed RNA polymerase RBP11-like dimerisation domain-containing protein</fullName>
    </recommendedName>
</protein>
<dbReference type="InterPro" id="IPR022905">
    <property type="entry name" value="Rpo11-like"/>
</dbReference>
<evidence type="ECO:0000256" key="4">
    <source>
        <dbReference type="ARBA" id="ARBA00023242"/>
    </source>
</evidence>
<dbReference type="OrthoDB" id="10248581at2759"/>
<dbReference type="PANTHER" id="PTHR13946:SF16">
    <property type="entry name" value="DNA-DIRECTED RNA POLYMERASE II SUBUNIT RPB11"/>
    <property type="match status" value="1"/>
</dbReference>
<sequence length="125" mass="14176">MNAPERHELFLLGDGEKKVEVEAVTQIANAAIFKFNKEDHTLANMLRDKLFRLEHVTFAAYKVPHPLFATFELRVHTDGEISPKEAVVKACQELVQELQVLDQEFTKEFELRKITGQGPSAGLDI</sequence>
<evidence type="ECO:0000256" key="2">
    <source>
        <dbReference type="ARBA" id="ARBA00022478"/>
    </source>
</evidence>
<reference evidence="7 8" key="1">
    <citation type="journal article" date="2016" name="Sci. Rep.">
        <title>Peltaster fructicola genome reveals evolution from an invasive phytopathogen to an ectophytic parasite.</title>
        <authorList>
            <person name="Xu C."/>
            <person name="Chen H."/>
            <person name="Gleason M.L."/>
            <person name="Xu J.R."/>
            <person name="Liu H."/>
            <person name="Zhang R."/>
            <person name="Sun G."/>
        </authorList>
    </citation>
    <scope>NUCLEOTIDE SEQUENCE [LARGE SCALE GENOMIC DNA]</scope>
    <source>
        <strain evidence="7 8">LNHT1506</strain>
    </source>
</reference>
<dbReference type="GO" id="GO:0046983">
    <property type="term" value="F:protein dimerization activity"/>
    <property type="evidence" value="ECO:0007669"/>
    <property type="project" value="InterPro"/>
</dbReference>
<keyword evidence="3" id="KW-0804">Transcription</keyword>
<evidence type="ECO:0000259" key="6">
    <source>
        <dbReference type="Pfam" id="PF13656"/>
    </source>
</evidence>
<dbReference type="InterPro" id="IPR008193">
    <property type="entry name" value="RNA_pol_Rpb11_13-16kDa_CS"/>
</dbReference>
<dbReference type="Pfam" id="PF13656">
    <property type="entry name" value="RNA_pol_L_2"/>
    <property type="match status" value="1"/>
</dbReference>
<evidence type="ECO:0000313" key="8">
    <source>
        <dbReference type="Proteomes" id="UP000503462"/>
    </source>
</evidence>
<dbReference type="PANTHER" id="PTHR13946">
    <property type="entry name" value="DNA-DIRECTED RNA POLYMERASE I,II,III"/>
    <property type="match status" value="1"/>
</dbReference>
<dbReference type="GO" id="GO:0003677">
    <property type="term" value="F:DNA binding"/>
    <property type="evidence" value="ECO:0007669"/>
    <property type="project" value="InterPro"/>
</dbReference>
<keyword evidence="4" id="KW-0539">Nucleus</keyword>
<dbReference type="InterPro" id="IPR036603">
    <property type="entry name" value="RBP11-like"/>
</dbReference>
<dbReference type="AlphaFoldDB" id="A0A6H0Y2Q0"/>
<dbReference type="Gene3D" id="3.30.1360.10">
    <property type="entry name" value="RNA polymerase, RBP11-like subunit"/>
    <property type="match status" value="1"/>
</dbReference>
<accession>A0A6H0Y2Q0</accession>